<keyword evidence="2" id="KW-1185">Reference proteome</keyword>
<gene>
    <name evidence="1" type="ORF">GCM10023318_04080</name>
</gene>
<organism evidence="1 2">
    <name type="scientific">Nocardia callitridis</name>
    <dbReference type="NCBI Taxonomy" id="648753"/>
    <lineage>
        <taxon>Bacteria</taxon>
        <taxon>Bacillati</taxon>
        <taxon>Actinomycetota</taxon>
        <taxon>Actinomycetes</taxon>
        <taxon>Mycobacteriales</taxon>
        <taxon>Nocardiaceae</taxon>
        <taxon>Nocardia</taxon>
    </lineage>
</organism>
<dbReference type="EMBL" id="BAABJM010000001">
    <property type="protein sequence ID" value="GAA5043069.1"/>
    <property type="molecule type" value="Genomic_DNA"/>
</dbReference>
<proteinExistence type="predicted"/>
<dbReference type="Proteomes" id="UP001500603">
    <property type="component" value="Unassembled WGS sequence"/>
</dbReference>
<evidence type="ECO:0000313" key="2">
    <source>
        <dbReference type="Proteomes" id="UP001500603"/>
    </source>
</evidence>
<sequence length="423" mass="45667">MLYNGAPVADTLILGHENERTRLAYIAPAAAHIGVVAGDPAYDRMLLSRHLRMRYRQELGVAPGQILVTLCTTWSHRSLFGSWPSLFRETLACLPRDRYRVAGLIHPNTSHGHGEWQVGTWHADALRAGLLLTGPAEGWQATLIASDLVIGDHGATTCYGAALDLPVLLAAFPDTDVARGSVGAILGATAPRLHRFESLATQIHRTIAEYEHGTFDELRALMSSHPGEAILRLRAECYSHLGLSVPGTPPVTPVIPPHFLGAGQRTHTRECAAHTDYAVCTPLSRDAVAIDRYPAGVDVDRSEATYLDDAFLVAHENHPWHALTELAPVVITDEPAVGQDARELLDETLRRFPSAQVVATNIGETCLVRTRTQITITISTADAGIAAIVVYSRLIKGQTAQGEVAVQLGSAHTSLFLKGFHSG</sequence>
<name>A0ABP9JS34_9NOCA</name>
<protein>
    <submittedName>
        <fullName evidence="1">Uncharacterized protein</fullName>
    </submittedName>
</protein>
<accession>A0ABP9JS34</accession>
<reference evidence="2" key="1">
    <citation type="journal article" date="2019" name="Int. J. Syst. Evol. Microbiol.">
        <title>The Global Catalogue of Microorganisms (GCM) 10K type strain sequencing project: providing services to taxonomists for standard genome sequencing and annotation.</title>
        <authorList>
            <consortium name="The Broad Institute Genomics Platform"/>
            <consortium name="The Broad Institute Genome Sequencing Center for Infectious Disease"/>
            <person name="Wu L."/>
            <person name="Ma J."/>
        </authorList>
    </citation>
    <scope>NUCLEOTIDE SEQUENCE [LARGE SCALE GENOMIC DNA]</scope>
    <source>
        <strain evidence="2">JCM 18298</strain>
    </source>
</reference>
<evidence type="ECO:0000313" key="1">
    <source>
        <dbReference type="EMBL" id="GAA5043069.1"/>
    </source>
</evidence>
<comment type="caution">
    <text evidence="1">The sequence shown here is derived from an EMBL/GenBank/DDBJ whole genome shotgun (WGS) entry which is preliminary data.</text>
</comment>